<dbReference type="AlphaFoldDB" id="A0AAU9UYE5"/>
<evidence type="ECO:0000313" key="1">
    <source>
        <dbReference type="EMBL" id="CAH2104560.1"/>
    </source>
</evidence>
<protein>
    <submittedName>
        <fullName evidence="1">Uncharacterized protein</fullName>
    </submittedName>
</protein>
<accession>A0AAU9UYE5</accession>
<gene>
    <name evidence="1" type="ORF">EEDITHA_LOCUS18921</name>
</gene>
<keyword evidence="2" id="KW-1185">Reference proteome</keyword>
<reference evidence="1" key="1">
    <citation type="submission" date="2022-03" db="EMBL/GenBank/DDBJ databases">
        <authorList>
            <person name="Tunstrom K."/>
        </authorList>
    </citation>
    <scope>NUCLEOTIDE SEQUENCE</scope>
</reference>
<proteinExistence type="predicted"/>
<name>A0AAU9UYE5_EUPED</name>
<comment type="caution">
    <text evidence="1">The sequence shown here is derived from an EMBL/GenBank/DDBJ whole genome shotgun (WGS) entry which is preliminary data.</text>
</comment>
<evidence type="ECO:0000313" key="2">
    <source>
        <dbReference type="Proteomes" id="UP001153954"/>
    </source>
</evidence>
<organism evidence="1 2">
    <name type="scientific">Euphydryas editha</name>
    <name type="common">Edith's checkerspot</name>
    <dbReference type="NCBI Taxonomy" id="104508"/>
    <lineage>
        <taxon>Eukaryota</taxon>
        <taxon>Metazoa</taxon>
        <taxon>Ecdysozoa</taxon>
        <taxon>Arthropoda</taxon>
        <taxon>Hexapoda</taxon>
        <taxon>Insecta</taxon>
        <taxon>Pterygota</taxon>
        <taxon>Neoptera</taxon>
        <taxon>Endopterygota</taxon>
        <taxon>Lepidoptera</taxon>
        <taxon>Glossata</taxon>
        <taxon>Ditrysia</taxon>
        <taxon>Papilionoidea</taxon>
        <taxon>Nymphalidae</taxon>
        <taxon>Nymphalinae</taxon>
        <taxon>Euphydryas</taxon>
    </lineage>
</organism>
<dbReference type="Proteomes" id="UP001153954">
    <property type="component" value="Unassembled WGS sequence"/>
</dbReference>
<sequence length="108" mass="12321">MMKLEMTDEMTRIGTSSLCDLRRRVAARGHSPLPRRLRCAKSLIAFNSGLLDACVELPHGWLHVLTRPTTHLNNIVSQTRCFLQVILRYHDLKAMINLLSVNILLELT</sequence>
<dbReference type="EMBL" id="CAKOGL010000027">
    <property type="protein sequence ID" value="CAH2104560.1"/>
    <property type="molecule type" value="Genomic_DNA"/>
</dbReference>